<dbReference type="PANTHER" id="PTHR35344">
    <property type="entry name" value="GAS VESICLE STRUCTURAL PROTEIN 2-RELATED"/>
    <property type="match status" value="1"/>
</dbReference>
<dbReference type="EMBL" id="NSGH01000010">
    <property type="protein sequence ID" value="PBB05667.1"/>
    <property type="molecule type" value="Genomic_DNA"/>
</dbReference>
<sequence>MAVSDPYENKDIALIDILDTVLYKGVAIQGDLVISIAGIDLVYVDLKILIAAVETLAEAREKEIASIKFDEEREALERATED</sequence>
<comment type="caution">
    <text evidence="4">The sequence shown here is derived from an EMBL/GenBank/DDBJ whole genome shotgun (WGS) entry which is preliminary data.</text>
</comment>
<reference evidence="4 5" key="1">
    <citation type="submission" date="2017-08" db="EMBL/GenBank/DDBJ databases">
        <title>Salimicrobium alkalisoli sp. nov., isolated from saline alkaline soil.</title>
        <authorList>
            <person name="Zhang G."/>
            <person name="Xiong Q."/>
        </authorList>
    </citation>
    <scope>NUCLEOTIDE SEQUENCE [LARGE SCALE GENOMIC DNA]</scope>
    <source>
        <strain evidence="4 5">WN024</strain>
    </source>
</reference>
<evidence type="ECO:0000256" key="2">
    <source>
        <dbReference type="ARBA" id="ARBA00035108"/>
    </source>
</evidence>
<organism evidence="4 5">
    <name type="scientific">Salimicrobium humidisoli</name>
    <dbReference type="NCBI Taxonomy" id="2029857"/>
    <lineage>
        <taxon>Bacteria</taxon>
        <taxon>Bacillati</taxon>
        <taxon>Bacillota</taxon>
        <taxon>Bacilli</taxon>
        <taxon>Bacillales</taxon>
        <taxon>Bacillaceae</taxon>
        <taxon>Salimicrobium</taxon>
    </lineage>
</organism>
<dbReference type="InterPro" id="IPR000638">
    <property type="entry name" value="Gas-vesicle_GvpA-like"/>
</dbReference>
<evidence type="ECO:0000313" key="5">
    <source>
        <dbReference type="Proteomes" id="UP000217561"/>
    </source>
</evidence>
<gene>
    <name evidence="4" type="ORF">CKW00_07765</name>
</gene>
<dbReference type="RefSeq" id="WP_076570751.1">
    <property type="nucleotide sequence ID" value="NZ_NSGH01000010.1"/>
</dbReference>
<comment type="similarity">
    <text evidence="3">Belongs to the gas vesicle GvpA family.</text>
</comment>
<keyword evidence="1" id="KW-0304">Gas vesicle</keyword>
<comment type="subcellular location">
    <subcellularLocation>
        <location evidence="2">Gas vesicle</location>
    </subcellularLocation>
</comment>
<dbReference type="Proteomes" id="UP000217561">
    <property type="component" value="Unassembled WGS sequence"/>
</dbReference>
<proteinExistence type="inferred from homology"/>
<evidence type="ECO:0000256" key="3">
    <source>
        <dbReference type="ARBA" id="ARBA00035646"/>
    </source>
</evidence>
<protein>
    <submittedName>
        <fullName evidence="4">Gas vesicle protein</fullName>
    </submittedName>
</protein>
<name>A0ABX4HR32_9BACI</name>
<evidence type="ECO:0000313" key="4">
    <source>
        <dbReference type="EMBL" id="PBB05667.1"/>
    </source>
</evidence>
<keyword evidence="5" id="KW-1185">Reference proteome</keyword>
<dbReference type="InterPro" id="IPR050530">
    <property type="entry name" value="GvpA"/>
</dbReference>
<accession>A0ABX4HR32</accession>
<evidence type="ECO:0000256" key="1">
    <source>
        <dbReference type="ARBA" id="ARBA00022987"/>
    </source>
</evidence>
<dbReference type="Pfam" id="PF00741">
    <property type="entry name" value="Gas_vesicle"/>
    <property type="match status" value="1"/>
</dbReference>
<dbReference type="PANTHER" id="PTHR35344:SF4">
    <property type="entry name" value="GAS VESICLE PROTEIN A1"/>
    <property type="match status" value="1"/>
</dbReference>